<accession>A0AA37XGV4</accession>
<keyword evidence="5 6" id="KW-0460">Magnesium</keyword>
<dbReference type="CDD" id="cd09873">
    <property type="entry name" value="PIN_Pae0151-like"/>
    <property type="match status" value="1"/>
</dbReference>
<dbReference type="EMBL" id="BSUM01000001">
    <property type="protein sequence ID" value="GMA33181.1"/>
    <property type="molecule type" value="Genomic_DNA"/>
</dbReference>
<evidence type="ECO:0000256" key="4">
    <source>
        <dbReference type="ARBA" id="ARBA00022801"/>
    </source>
</evidence>
<dbReference type="Gene3D" id="3.40.50.1010">
    <property type="entry name" value="5'-nuclease"/>
    <property type="match status" value="1"/>
</dbReference>
<keyword evidence="9" id="KW-1185">Reference proteome</keyword>
<evidence type="ECO:0000256" key="3">
    <source>
        <dbReference type="ARBA" id="ARBA00022723"/>
    </source>
</evidence>
<evidence type="ECO:0000313" key="8">
    <source>
        <dbReference type="EMBL" id="GMA33181.1"/>
    </source>
</evidence>
<comment type="similarity">
    <text evidence="6">Belongs to the PINc/VapC protein family.</text>
</comment>
<proteinExistence type="inferred from homology"/>
<feature type="domain" description="PIN" evidence="7">
    <location>
        <begin position="2"/>
        <end position="114"/>
    </location>
</feature>
<dbReference type="InterPro" id="IPR051619">
    <property type="entry name" value="TypeII_TA_RNase_PINc/VapC"/>
</dbReference>
<dbReference type="GO" id="GO:0090729">
    <property type="term" value="F:toxin activity"/>
    <property type="evidence" value="ECO:0007669"/>
    <property type="project" value="UniProtKB-KW"/>
</dbReference>
<comment type="cofactor">
    <cofactor evidence="6">
        <name>Mg(2+)</name>
        <dbReference type="ChEBI" id="CHEBI:18420"/>
    </cofactor>
</comment>
<dbReference type="InterPro" id="IPR022907">
    <property type="entry name" value="VapC_family"/>
</dbReference>
<dbReference type="InterPro" id="IPR002716">
    <property type="entry name" value="PIN_dom"/>
</dbReference>
<organism evidence="8 9">
    <name type="scientific">Litorihabitans aurantiacus</name>
    <dbReference type="NCBI Taxonomy" id="1930061"/>
    <lineage>
        <taxon>Bacteria</taxon>
        <taxon>Bacillati</taxon>
        <taxon>Actinomycetota</taxon>
        <taxon>Actinomycetes</taxon>
        <taxon>Micrococcales</taxon>
        <taxon>Beutenbergiaceae</taxon>
        <taxon>Litorihabitans</taxon>
    </lineage>
</organism>
<comment type="function">
    <text evidence="6">Toxic component of a toxin-antitoxin (TA) system. An RNase.</text>
</comment>
<dbReference type="InterPro" id="IPR029060">
    <property type="entry name" value="PIN-like_dom_sf"/>
</dbReference>
<name>A0AA37XGV4_9MICO</name>
<feature type="binding site" evidence="6">
    <location>
        <position position="2"/>
    </location>
    <ligand>
        <name>Mg(2+)</name>
        <dbReference type="ChEBI" id="CHEBI:18420"/>
    </ligand>
</feature>
<dbReference type="Proteomes" id="UP001157161">
    <property type="component" value="Unassembled WGS sequence"/>
</dbReference>
<dbReference type="InterPro" id="IPR044153">
    <property type="entry name" value="PIN_Pae0151-like"/>
</dbReference>
<reference evidence="8" key="2">
    <citation type="submission" date="2023-02" db="EMBL/GenBank/DDBJ databases">
        <authorList>
            <person name="Sun Q."/>
            <person name="Mori K."/>
        </authorList>
    </citation>
    <scope>NUCLEOTIDE SEQUENCE</scope>
    <source>
        <strain evidence="8">NBRC 112290</strain>
    </source>
</reference>
<keyword evidence="1 6" id="KW-1277">Toxin-antitoxin system</keyword>
<dbReference type="GO" id="GO:0000287">
    <property type="term" value="F:magnesium ion binding"/>
    <property type="evidence" value="ECO:0007669"/>
    <property type="project" value="UniProtKB-UniRule"/>
</dbReference>
<dbReference type="Pfam" id="PF01850">
    <property type="entry name" value="PIN"/>
    <property type="match status" value="1"/>
</dbReference>
<evidence type="ECO:0000259" key="7">
    <source>
        <dbReference type="Pfam" id="PF01850"/>
    </source>
</evidence>
<keyword evidence="3 6" id="KW-0479">Metal-binding</keyword>
<feature type="binding site" evidence="6">
    <location>
        <position position="92"/>
    </location>
    <ligand>
        <name>Mg(2+)</name>
        <dbReference type="ChEBI" id="CHEBI:18420"/>
    </ligand>
</feature>
<reference evidence="8" key="1">
    <citation type="journal article" date="2014" name="Int. J. Syst. Evol. Microbiol.">
        <title>Complete genome sequence of Corynebacterium casei LMG S-19264T (=DSM 44701T), isolated from a smear-ripened cheese.</title>
        <authorList>
            <consortium name="US DOE Joint Genome Institute (JGI-PGF)"/>
            <person name="Walter F."/>
            <person name="Albersmeier A."/>
            <person name="Kalinowski J."/>
            <person name="Ruckert C."/>
        </authorList>
    </citation>
    <scope>NUCLEOTIDE SEQUENCE</scope>
    <source>
        <strain evidence="8">NBRC 112290</strain>
    </source>
</reference>
<gene>
    <name evidence="6" type="primary">vapC</name>
    <name evidence="8" type="ORF">GCM10025875_31730</name>
</gene>
<dbReference type="EC" id="3.1.-.-" evidence="6"/>
<dbReference type="PANTHER" id="PTHR35901:SF1">
    <property type="entry name" value="EXONUCLEASE VAPC9"/>
    <property type="match status" value="1"/>
</dbReference>
<dbReference type="SUPFAM" id="SSF88723">
    <property type="entry name" value="PIN domain-like"/>
    <property type="match status" value="1"/>
</dbReference>
<evidence type="ECO:0000256" key="5">
    <source>
        <dbReference type="ARBA" id="ARBA00022842"/>
    </source>
</evidence>
<evidence type="ECO:0000256" key="1">
    <source>
        <dbReference type="ARBA" id="ARBA00022649"/>
    </source>
</evidence>
<dbReference type="HAMAP" id="MF_00265">
    <property type="entry name" value="VapC_Nob1"/>
    <property type="match status" value="1"/>
</dbReference>
<dbReference type="AlphaFoldDB" id="A0AA37XGV4"/>
<keyword evidence="4 6" id="KW-0378">Hydrolase</keyword>
<dbReference type="PANTHER" id="PTHR35901">
    <property type="entry name" value="RIBONUCLEASE VAPC3"/>
    <property type="match status" value="1"/>
</dbReference>
<dbReference type="RefSeq" id="WP_284251854.1">
    <property type="nucleotide sequence ID" value="NZ_BSUM01000001.1"/>
</dbReference>
<evidence type="ECO:0000256" key="6">
    <source>
        <dbReference type="HAMAP-Rule" id="MF_00265"/>
    </source>
</evidence>
<evidence type="ECO:0000256" key="2">
    <source>
        <dbReference type="ARBA" id="ARBA00022722"/>
    </source>
</evidence>
<evidence type="ECO:0000313" key="9">
    <source>
        <dbReference type="Proteomes" id="UP001157161"/>
    </source>
</evidence>
<sequence length="127" mass="13357">MDASALLTLALDPGPRADAIGALVGSRELHAPALLPFEVANVLRRRRLAGHLTRSDAADTETTLARLPVELWPHEVVAGRVRELGDVLTAYDASYVALAERLGADLLTCDRRIAGAPGVGCGVVVPD</sequence>
<dbReference type="GO" id="GO:0016787">
    <property type="term" value="F:hydrolase activity"/>
    <property type="evidence" value="ECO:0007669"/>
    <property type="project" value="UniProtKB-KW"/>
</dbReference>
<keyword evidence="2 6" id="KW-0540">Nuclease</keyword>
<comment type="caution">
    <text evidence="8">The sequence shown here is derived from an EMBL/GenBank/DDBJ whole genome shotgun (WGS) entry which is preliminary data.</text>
</comment>
<dbReference type="GO" id="GO:0004540">
    <property type="term" value="F:RNA nuclease activity"/>
    <property type="evidence" value="ECO:0007669"/>
    <property type="project" value="InterPro"/>
</dbReference>
<protein>
    <recommendedName>
        <fullName evidence="6">Ribonuclease VapC</fullName>
        <shortName evidence="6">RNase VapC</shortName>
        <ecNumber evidence="6">3.1.-.-</ecNumber>
    </recommendedName>
    <alternativeName>
        <fullName evidence="6">Toxin VapC</fullName>
    </alternativeName>
</protein>
<keyword evidence="6" id="KW-0800">Toxin</keyword>